<evidence type="ECO:0000256" key="1">
    <source>
        <dbReference type="SAM" id="Phobius"/>
    </source>
</evidence>
<dbReference type="AlphaFoldDB" id="A0A8B6H1K8"/>
<gene>
    <name evidence="2" type="ORF">MGAL_10B025884</name>
</gene>
<dbReference type="EMBL" id="UYJE01009353">
    <property type="protein sequence ID" value="VDI72575.1"/>
    <property type="molecule type" value="Genomic_DNA"/>
</dbReference>
<dbReference type="OrthoDB" id="6204303at2759"/>
<name>A0A8B6H1K8_MYTGA</name>
<dbReference type="Proteomes" id="UP000596742">
    <property type="component" value="Unassembled WGS sequence"/>
</dbReference>
<organism evidence="2 3">
    <name type="scientific">Mytilus galloprovincialis</name>
    <name type="common">Mediterranean mussel</name>
    <dbReference type="NCBI Taxonomy" id="29158"/>
    <lineage>
        <taxon>Eukaryota</taxon>
        <taxon>Metazoa</taxon>
        <taxon>Spiralia</taxon>
        <taxon>Lophotrochozoa</taxon>
        <taxon>Mollusca</taxon>
        <taxon>Bivalvia</taxon>
        <taxon>Autobranchia</taxon>
        <taxon>Pteriomorphia</taxon>
        <taxon>Mytilida</taxon>
        <taxon>Mytiloidea</taxon>
        <taxon>Mytilidae</taxon>
        <taxon>Mytilinae</taxon>
        <taxon>Mytilus</taxon>
    </lineage>
</organism>
<protein>
    <submittedName>
        <fullName evidence="2">Uncharacterized protein</fullName>
    </submittedName>
</protein>
<keyword evidence="3" id="KW-1185">Reference proteome</keyword>
<comment type="caution">
    <text evidence="2">The sequence shown here is derived from an EMBL/GenBank/DDBJ whole genome shotgun (WGS) entry which is preliminary data.</text>
</comment>
<feature type="transmembrane region" description="Helical" evidence="1">
    <location>
        <begin position="20"/>
        <end position="44"/>
    </location>
</feature>
<accession>A0A8B6H1K8</accession>
<proteinExistence type="predicted"/>
<feature type="non-terminal residue" evidence="2">
    <location>
        <position position="1"/>
    </location>
</feature>
<evidence type="ECO:0000313" key="3">
    <source>
        <dbReference type="Proteomes" id="UP000596742"/>
    </source>
</evidence>
<keyword evidence="1" id="KW-1133">Transmembrane helix</keyword>
<keyword evidence="1" id="KW-0472">Membrane</keyword>
<keyword evidence="1" id="KW-0812">Transmembrane</keyword>
<reference evidence="2" key="1">
    <citation type="submission" date="2018-11" db="EMBL/GenBank/DDBJ databases">
        <authorList>
            <person name="Alioto T."/>
            <person name="Alioto T."/>
        </authorList>
    </citation>
    <scope>NUCLEOTIDE SEQUENCE</scope>
</reference>
<sequence length="191" mass="21600">LTTTYMESSTQSYVSAAIPMYPIIVSVLVVALIAALVFIIVVIYRKRNKAMNSQPCEIQQNQINTDSVYFSNSNIEHYTDISNKSIPIVYENINDNKTISCKPQKIASFHQEGNNYESLSTNRDSDHMYETTKRLSKETDLTQYQSVTNPPDSDIHTYDSTSTEPALFQYQSLTNPSESDIHAYVSTTSIQ</sequence>
<evidence type="ECO:0000313" key="2">
    <source>
        <dbReference type="EMBL" id="VDI72575.1"/>
    </source>
</evidence>